<keyword evidence="5 6" id="KW-0472">Membrane</keyword>
<feature type="transmembrane region" description="Helical" evidence="6">
    <location>
        <begin position="369"/>
        <end position="387"/>
    </location>
</feature>
<feature type="transmembrane region" description="Helical" evidence="6">
    <location>
        <begin position="286"/>
        <end position="305"/>
    </location>
</feature>
<dbReference type="EMBL" id="VIVQ01000001">
    <property type="protein sequence ID" value="TWE12607.1"/>
    <property type="molecule type" value="Genomic_DNA"/>
</dbReference>
<accession>A0A561EAJ0</accession>
<feature type="transmembrane region" description="Helical" evidence="6">
    <location>
        <begin position="394"/>
        <end position="414"/>
    </location>
</feature>
<feature type="transmembrane region" description="Helical" evidence="6">
    <location>
        <begin position="215"/>
        <end position="233"/>
    </location>
</feature>
<dbReference type="PANTHER" id="PTHR32196">
    <property type="entry name" value="ABC TRANSPORTER PERMEASE PROTEIN YPHD-RELATED-RELATED"/>
    <property type="match status" value="1"/>
</dbReference>
<dbReference type="GO" id="GO:0022857">
    <property type="term" value="F:transmembrane transporter activity"/>
    <property type="evidence" value="ECO:0007669"/>
    <property type="project" value="InterPro"/>
</dbReference>
<proteinExistence type="predicted"/>
<evidence type="ECO:0000256" key="2">
    <source>
        <dbReference type="ARBA" id="ARBA00022475"/>
    </source>
</evidence>
<keyword evidence="2" id="KW-1003">Cell membrane</keyword>
<evidence type="ECO:0000313" key="7">
    <source>
        <dbReference type="EMBL" id="TWE12607.1"/>
    </source>
</evidence>
<dbReference type="InterPro" id="IPR001851">
    <property type="entry name" value="ABC_transp_permease"/>
</dbReference>
<dbReference type="Proteomes" id="UP000318297">
    <property type="component" value="Unassembled WGS sequence"/>
</dbReference>
<organism evidence="7 8">
    <name type="scientific">Rudaeicoccus suwonensis</name>
    <dbReference type="NCBI Taxonomy" id="657409"/>
    <lineage>
        <taxon>Bacteria</taxon>
        <taxon>Bacillati</taxon>
        <taxon>Actinomycetota</taxon>
        <taxon>Actinomycetes</taxon>
        <taxon>Micrococcales</taxon>
        <taxon>Dermacoccaceae</taxon>
        <taxon>Rudaeicoccus</taxon>
    </lineage>
</organism>
<sequence length="443" mass="46357">MTDIQTPDDRPEAVVHAEEAAAGSAAVEPALIDANLARSFPEYTRAWLARLRSGETGLLPVLVGVVVLVIIFQIENSKFLTALNLTNLLQQAGFLVLFGIAEVFVLLLGEIDLSAAFVGAVGAAFTCVESTQHGWGWFPSIVLGLLVCAVIGFLQGFLKTWLKLPSFIVTLAGFLFWEGFLLWFINNYGGKDNGGSVNVTNPVLNDLNNGNISPLWSVIVVVVVVVLYAVATVTRDMRRKAAGLESPPPAVSAIKIVLAAAAGVCLLLICNSNRSIGLLKTTGQSGIPWVVLIMAGIAALWSFLLGRTRFGRYVYAIGGNAEAARRAGVAVDRIRILCFVLCSVTAGMAGIIYASNLGSISTSFNGGQYVLYAVAAAVIGGTSLFGGRGKIIHAVLGGLVIATIANGMSLLSLGAAAQEMITALVLLAAVVIDAIARRGAQAT</sequence>
<feature type="transmembrane region" description="Helical" evidence="6">
    <location>
        <begin position="253"/>
        <end position="274"/>
    </location>
</feature>
<evidence type="ECO:0000256" key="6">
    <source>
        <dbReference type="SAM" id="Phobius"/>
    </source>
</evidence>
<feature type="transmembrane region" description="Helical" evidence="6">
    <location>
        <begin position="420"/>
        <end position="436"/>
    </location>
</feature>
<feature type="transmembrane region" description="Helical" evidence="6">
    <location>
        <begin position="334"/>
        <end position="354"/>
    </location>
</feature>
<feature type="transmembrane region" description="Helical" evidence="6">
    <location>
        <begin position="57"/>
        <end position="74"/>
    </location>
</feature>
<comment type="subcellular location">
    <subcellularLocation>
        <location evidence="1">Cell membrane</location>
        <topology evidence="1">Multi-pass membrane protein</topology>
    </subcellularLocation>
</comment>
<evidence type="ECO:0000256" key="4">
    <source>
        <dbReference type="ARBA" id="ARBA00022989"/>
    </source>
</evidence>
<keyword evidence="4 6" id="KW-1133">Transmembrane helix</keyword>
<reference evidence="7 8" key="1">
    <citation type="submission" date="2019-06" db="EMBL/GenBank/DDBJ databases">
        <title>Sequencing the genomes of 1000 actinobacteria strains.</title>
        <authorList>
            <person name="Klenk H.-P."/>
        </authorList>
    </citation>
    <scope>NUCLEOTIDE SEQUENCE [LARGE SCALE GENOMIC DNA]</scope>
    <source>
        <strain evidence="7 8">DSM 19560</strain>
    </source>
</reference>
<dbReference type="RefSeq" id="WP_145226724.1">
    <property type="nucleotide sequence ID" value="NZ_VIVQ01000001.1"/>
</dbReference>
<dbReference type="OrthoDB" id="3468954at2"/>
<gene>
    <name evidence="7" type="ORF">BKA23_1422</name>
</gene>
<dbReference type="GO" id="GO:0005886">
    <property type="term" value="C:plasma membrane"/>
    <property type="evidence" value="ECO:0007669"/>
    <property type="project" value="UniProtKB-SubCell"/>
</dbReference>
<dbReference type="AlphaFoldDB" id="A0A561EAJ0"/>
<dbReference type="CDD" id="cd06579">
    <property type="entry name" value="TM_PBP1_transp_AraH_like"/>
    <property type="match status" value="1"/>
</dbReference>
<name>A0A561EAJ0_9MICO</name>
<feature type="transmembrane region" description="Helical" evidence="6">
    <location>
        <begin position="137"/>
        <end position="157"/>
    </location>
</feature>
<keyword evidence="8" id="KW-1185">Reference proteome</keyword>
<protein>
    <submittedName>
        <fullName evidence="7">D-xylose transport system permease protein</fullName>
    </submittedName>
</protein>
<dbReference type="Pfam" id="PF02653">
    <property type="entry name" value="BPD_transp_2"/>
    <property type="match status" value="2"/>
</dbReference>
<evidence type="ECO:0000256" key="5">
    <source>
        <dbReference type="ARBA" id="ARBA00023136"/>
    </source>
</evidence>
<evidence type="ECO:0000313" key="8">
    <source>
        <dbReference type="Proteomes" id="UP000318297"/>
    </source>
</evidence>
<feature type="transmembrane region" description="Helical" evidence="6">
    <location>
        <begin position="94"/>
        <end position="125"/>
    </location>
</feature>
<evidence type="ECO:0000256" key="1">
    <source>
        <dbReference type="ARBA" id="ARBA00004651"/>
    </source>
</evidence>
<evidence type="ECO:0000256" key="3">
    <source>
        <dbReference type="ARBA" id="ARBA00022692"/>
    </source>
</evidence>
<comment type="caution">
    <text evidence="7">The sequence shown here is derived from an EMBL/GenBank/DDBJ whole genome shotgun (WGS) entry which is preliminary data.</text>
</comment>
<feature type="transmembrane region" description="Helical" evidence="6">
    <location>
        <begin position="164"/>
        <end position="185"/>
    </location>
</feature>
<keyword evidence="3 6" id="KW-0812">Transmembrane</keyword>